<dbReference type="NCBIfam" id="TIGR00231">
    <property type="entry name" value="small_GTP"/>
    <property type="match status" value="1"/>
</dbReference>
<dbReference type="GO" id="GO:0016020">
    <property type="term" value="C:membrane"/>
    <property type="evidence" value="ECO:0007669"/>
    <property type="project" value="UniProtKB-SubCell"/>
</dbReference>
<evidence type="ECO:0000256" key="5">
    <source>
        <dbReference type="ARBA" id="ARBA00022741"/>
    </source>
</evidence>
<dbReference type="Pfam" id="PF00071">
    <property type="entry name" value="Ras"/>
    <property type="match status" value="1"/>
</dbReference>
<dbReference type="SMART" id="SM00177">
    <property type="entry name" value="ARF"/>
    <property type="match status" value="1"/>
</dbReference>
<evidence type="ECO:0000256" key="2">
    <source>
        <dbReference type="ARBA" id="ARBA00004430"/>
    </source>
</evidence>
<dbReference type="Proteomes" id="UP000663829">
    <property type="component" value="Unassembled WGS sequence"/>
</dbReference>
<dbReference type="CDD" id="cd04113">
    <property type="entry name" value="Rab4"/>
    <property type="match status" value="1"/>
</dbReference>
<dbReference type="FunFam" id="3.40.50.300:FF:001193">
    <property type="entry name" value="Rab family, other"/>
    <property type="match status" value="1"/>
</dbReference>
<feature type="region of interest" description="Disordered" evidence="12">
    <location>
        <begin position="746"/>
        <end position="771"/>
    </location>
</feature>
<feature type="compositionally biased region" description="Low complexity" evidence="12">
    <location>
        <begin position="1067"/>
        <end position="1076"/>
    </location>
</feature>
<dbReference type="GO" id="GO:0005681">
    <property type="term" value="C:spliceosomal complex"/>
    <property type="evidence" value="ECO:0007669"/>
    <property type="project" value="InterPro"/>
</dbReference>
<evidence type="ECO:0000256" key="11">
    <source>
        <dbReference type="PROSITE-ProRule" id="PRU00706"/>
    </source>
</evidence>
<dbReference type="Gene3D" id="2.30.29.170">
    <property type="match status" value="1"/>
</dbReference>
<keyword evidence="5" id="KW-0547">Nucleotide-binding</keyword>
<dbReference type="InterPro" id="IPR041819">
    <property type="entry name" value="Rab4"/>
</dbReference>
<dbReference type="FunFam" id="3.30.70.141:FF:000004">
    <property type="entry name" value="Nucleoside diphosphate kinase 7"/>
    <property type="match status" value="1"/>
</dbReference>
<dbReference type="EMBL" id="CAJOBC010000168">
    <property type="protein sequence ID" value="CAF3548454.1"/>
    <property type="molecule type" value="Genomic_DNA"/>
</dbReference>
<keyword evidence="16" id="KW-1185">Reference proteome</keyword>
<feature type="binding site" evidence="11">
    <location>
        <position position="399"/>
    </location>
    <ligand>
        <name>ATP</name>
        <dbReference type="ChEBI" id="CHEBI:30616"/>
    </ligand>
</feature>
<dbReference type="GO" id="GO:0005525">
    <property type="term" value="F:GTP binding"/>
    <property type="evidence" value="ECO:0007669"/>
    <property type="project" value="UniProtKB-KW"/>
</dbReference>
<dbReference type="GO" id="GO:0000398">
    <property type="term" value="P:mRNA splicing, via spliceosome"/>
    <property type="evidence" value="ECO:0007669"/>
    <property type="project" value="InterPro"/>
</dbReference>
<keyword evidence="8" id="KW-0472">Membrane</keyword>
<evidence type="ECO:0000313" key="15">
    <source>
        <dbReference type="EMBL" id="CAF3548454.1"/>
    </source>
</evidence>
<evidence type="ECO:0000256" key="1">
    <source>
        <dbReference type="ARBA" id="ARBA00004370"/>
    </source>
</evidence>
<name>A0A813QGQ7_9BILA</name>
<keyword evidence="7" id="KW-0342">GTP-binding</keyword>
<dbReference type="PROSITE" id="PS51374">
    <property type="entry name" value="NDPK_LIKE"/>
    <property type="match status" value="2"/>
</dbReference>
<dbReference type="GO" id="GO:0005930">
    <property type="term" value="C:axoneme"/>
    <property type="evidence" value="ECO:0007669"/>
    <property type="project" value="UniProtKB-SubCell"/>
</dbReference>
<dbReference type="SUPFAM" id="SSF54919">
    <property type="entry name" value="Nucleoside diphosphate kinase, NDK"/>
    <property type="match status" value="2"/>
</dbReference>
<dbReference type="InterPro" id="IPR005225">
    <property type="entry name" value="Small_GTP-bd"/>
</dbReference>
<gene>
    <name evidence="14" type="ORF">GPM918_LOCUS1702</name>
    <name evidence="15" type="ORF">SRO942_LOCUS1702</name>
</gene>
<dbReference type="InterPro" id="IPR027417">
    <property type="entry name" value="P-loop_NTPase"/>
</dbReference>
<evidence type="ECO:0000256" key="8">
    <source>
        <dbReference type="ARBA" id="ARBA00023136"/>
    </source>
</evidence>
<comment type="similarity">
    <text evidence="11">Belongs to the NDK family.</text>
</comment>
<dbReference type="InterPro" id="IPR036850">
    <property type="entry name" value="NDK-like_dom_sf"/>
</dbReference>
<dbReference type="SMART" id="SM00173">
    <property type="entry name" value="RAS"/>
    <property type="match status" value="1"/>
</dbReference>
<feature type="compositionally biased region" description="Basic and acidic residues" evidence="12">
    <location>
        <begin position="852"/>
        <end position="901"/>
    </location>
</feature>
<dbReference type="CDD" id="cd04412">
    <property type="entry name" value="NDPk7B"/>
    <property type="match status" value="1"/>
</dbReference>
<feature type="region of interest" description="Disordered" evidence="12">
    <location>
        <begin position="851"/>
        <end position="926"/>
    </location>
</feature>
<evidence type="ECO:0000256" key="4">
    <source>
        <dbReference type="ARBA" id="ARBA00022490"/>
    </source>
</evidence>
<dbReference type="Proteomes" id="UP000681722">
    <property type="component" value="Unassembled WGS sequence"/>
</dbReference>
<feature type="active site" description="Pros-phosphohistidine intermediate" evidence="11">
    <location>
        <position position="558"/>
    </location>
</feature>
<dbReference type="SUPFAM" id="SSF52540">
    <property type="entry name" value="P-loop containing nucleoside triphosphate hydrolases"/>
    <property type="match status" value="1"/>
</dbReference>
<dbReference type="EMBL" id="CAJNOQ010000168">
    <property type="protein sequence ID" value="CAF0766878.1"/>
    <property type="molecule type" value="Genomic_DNA"/>
</dbReference>
<dbReference type="Gene3D" id="3.30.70.141">
    <property type="entry name" value="Nucleoside diphosphate kinase-like domain"/>
    <property type="match status" value="2"/>
</dbReference>
<dbReference type="SMART" id="SM00562">
    <property type="entry name" value="NDK"/>
    <property type="match status" value="2"/>
</dbReference>
<feature type="binding site" evidence="11">
    <location>
        <position position="409"/>
    </location>
    <ligand>
        <name>ATP</name>
        <dbReference type="ChEBI" id="CHEBI:30616"/>
    </ligand>
</feature>
<dbReference type="SMART" id="SM00676">
    <property type="entry name" value="DM10"/>
    <property type="match status" value="1"/>
</dbReference>
<comment type="caution">
    <text evidence="14">The sequence shown here is derived from an EMBL/GenBank/DDBJ whole genome shotgun (WGS) entry which is preliminary data.</text>
</comment>
<protein>
    <recommendedName>
        <fullName evidence="13">DM10 domain-containing protein</fullName>
    </recommendedName>
</protein>
<feature type="binding site" evidence="11">
    <location>
        <position position="305"/>
    </location>
    <ligand>
        <name>ATP</name>
        <dbReference type="ChEBI" id="CHEBI:30616"/>
    </ligand>
</feature>
<dbReference type="SMART" id="SM00174">
    <property type="entry name" value="RHO"/>
    <property type="match status" value="1"/>
</dbReference>
<reference evidence="14" key="1">
    <citation type="submission" date="2021-02" db="EMBL/GenBank/DDBJ databases">
        <authorList>
            <person name="Nowell W R."/>
        </authorList>
    </citation>
    <scope>NUCLEOTIDE SEQUENCE</scope>
</reference>
<feature type="region of interest" description="Disordered" evidence="12">
    <location>
        <begin position="1019"/>
        <end position="1093"/>
    </location>
</feature>
<proteinExistence type="inferred from homology"/>
<dbReference type="PROSITE" id="PS51336">
    <property type="entry name" value="DM10"/>
    <property type="match status" value="1"/>
</dbReference>
<keyword evidence="4" id="KW-0963">Cytoplasm</keyword>
<feature type="active site" description="Pros-phosphohistidine intermediate" evidence="11">
    <location>
        <position position="412"/>
    </location>
</feature>
<dbReference type="SMART" id="SM00175">
    <property type="entry name" value="RAB"/>
    <property type="match status" value="1"/>
</dbReference>
<evidence type="ECO:0000256" key="9">
    <source>
        <dbReference type="ARBA" id="ARBA00023212"/>
    </source>
</evidence>
<dbReference type="Pfam" id="PF02731">
    <property type="entry name" value="SKIP_SNW"/>
    <property type="match status" value="1"/>
</dbReference>
<evidence type="ECO:0000313" key="16">
    <source>
        <dbReference type="Proteomes" id="UP000663829"/>
    </source>
</evidence>
<feature type="binding site" evidence="11">
    <location>
        <position position="385"/>
    </location>
    <ligand>
        <name>ATP</name>
        <dbReference type="ChEBI" id="CHEBI:30616"/>
    </ligand>
</feature>
<evidence type="ECO:0000259" key="13">
    <source>
        <dbReference type="PROSITE" id="PS51336"/>
    </source>
</evidence>
<dbReference type="PANTHER" id="PTHR12096">
    <property type="entry name" value="NUCLEAR PROTEIN SKIP-RELATED"/>
    <property type="match status" value="1"/>
</dbReference>
<dbReference type="PRINTS" id="PR00449">
    <property type="entry name" value="RASTRNSFRMNG"/>
</dbReference>
<dbReference type="PROSITE" id="PS51419">
    <property type="entry name" value="RAB"/>
    <property type="match status" value="1"/>
</dbReference>
<comment type="subcellular location">
    <subcellularLocation>
        <location evidence="2">Cytoplasm</location>
        <location evidence="2">Cytoskeleton</location>
        <location evidence="2">Cilium axoneme</location>
    </subcellularLocation>
    <subcellularLocation>
        <location evidence="1">Membrane</location>
    </subcellularLocation>
</comment>
<evidence type="ECO:0000256" key="10">
    <source>
        <dbReference type="ARBA" id="ARBA00023273"/>
    </source>
</evidence>
<feature type="compositionally biased region" description="Basic and acidic residues" evidence="12">
    <location>
        <begin position="1019"/>
        <end position="1035"/>
    </location>
</feature>
<dbReference type="Gene3D" id="3.40.50.300">
    <property type="entry name" value="P-loop containing nucleotide triphosphate hydrolases"/>
    <property type="match status" value="1"/>
</dbReference>
<feature type="domain" description="DM10" evidence="13">
    <location>
        <begin position="209"/>
        <end position="297"/>
    </location>
</feature>
<dbReference type="GO" id="GO:0032482">
    <property type="term" value="P:Rab protein signal transduction"/>
    <property type="evidence" value="ECO:0007669"/>
    <property type="project" value="InterPro"/>
</dbReference>
<evidence type="ECO:0000256" key="7">
    <source>
        <dbReference type="ARBA" id="ARBA00023134"/>
    </source>
</evidence>
<dbReference type="InterPro" id="IPR001806">
    <property type="entry name" value="Small_GTPase"/>
</dbReference>
<dbReference type="GO" id="GO:0003924">
    <property type="term" value="F:GTPase activity"/>
    <property type="evidence" value="ECO:0007669"/>
    <property type="project" value="InterPro"/>
</dbReference>
<accession>A0A813QGQ7</accession>
<evidence type="ECO:0000256" key="12">
    <source>
        <dbReference type="SAM" id="MobiDB-lite"/>
    </source>
</evidence>
<dbReference type="Pfam" id="PF00334">
    <property type="entry name" value="NDK"/>
    <property type="match status" value="2"/>
</dbReference>
<feature type="binding site" evidence="11">
    <location>
        <position position="379"/>
    </location>
    <ligand>
        <name>ATP</name>
        <dbReference type="ChEBI" id="CHEBI:30616"/>
    </ligand>
</feature>
<dbReference type="InterPro" id="IPR017862">
    <property type="entry name" value="SKI-int_prot_SKIP"/>
</dbReference>
<dbReference type="SMART" id="SM00176">
    <property type="entry name" value="RAN"/>
    <property type="match status" value="1"/>
</dbReference>
<evidence type="ECO:0000256" key="6">
    <source>
        <dbReference type="ARBA" id="ARBA00022801"/>
    </source>
</evidence>
<comment type="caution">
    <text evidence="11">Lacks conserved residue(s) required for the propagation of feature annotation.</text>
</comment>
<dbReference type="OrthoDB" id="666364at2759"/>
<organism evidence="14 16">
    <name type="scientific">Didymodactylos carnosus</name>
    <dbReference type="NCBI Taxonomy" id="1234261"/>
    <lineage>
        <taxon>Eukaryota</taxon>
        <taxon>Metazoa</taxon>
        <taxon>Spiralia</taxon>
        <taxon>Gnathifera</taxon>
        <taxon>Rotifera</taxon>
        <taxon>Eurotatoria</taxon>
        <taxon>Bdelloidea</taxon>
        <taxon>Philodinida</taxon>
        <taxon>Philodinidae</taxon>
        <taxon>Didymodactylos</taxon>
    </lineage>
</organism>
<keyword evidence="9" id="KW-0206">Cytoskeleton</keyword>
<comment type="similarity">
    <text evidence="3">Belongs to the SNW family.</text>
</comment>
<feature type="compositionally biased region" description="Basic and acidic residues" evidence="12">
    <location>
        <begin position="909"/>
        <end position="922"/>
    </location>
</feature>
<feature type="binding site" evidence="11">
    <location>
        <position position="351"/>
    </location>
    <ligand>
        <name>ATP</name>
        <dbReference type="ChEBI" id="CHEBI:30616"/>
    </ligand>
</feature>
<dbReference type="FunFam" id="3.30.70.141:FF:000010">
    <property type="entry name" value="Nucleoside diphosphate kinase 7"/>
    <property type="match status" value="1"/>
</dbReference>
<keyword evidence="6" id="KW-0378">Hydrolase</keyword>
<evidence type="ECO:0000256" key="3">
    <source>
        <dbReference type="ARBA" id="ARBA00010197"/>
    </source>
</evidence>
<dbReference type="InterPro" id="IPR004015">
    <property type="entry name" value="SKI-int_prot_SKIP_SNW-dom"/>
</dbReference>
<dbReference type="PROSITE" id="PS51421">
    <property type="entry name" value="RAS"/>
    <property type="match status" value="1"/>
</dbReference>
<dbReference type="InterPro" id="IPR034907">
    <property type="entry name" value="NDK-like_dom"/>
</dbReference>
<keyword evidence="10" id="KW-0966">Cell projection</keyword>
<evidence type="ECO:0000313" key="14">
    <source>
        <dbReference type="EMBL" id="CAF0766878.1"/>
    </source>
</evidence>
<dbReference type="AlphaFoldDB" id="A0A813QGQ7"/>
<feature type="compositionally biased region" description="Basic and acidic residues" evidence="12">
    <location>
        <begin position="1077"/>
        <end position="1087"/>
    </location>
</feature>
<sequence length="1093" mass="122483">MAQVPESYEYLFKFLIIGSASAGKSCILHQFLEQKFRNDSSHTIGAEFGSKVINVGNKNVKLQIWDTAGQERFRAVTRSYYRGASGALLVYDITSRESYNALTQWLSDARTLASPNIVIILCGNKKDLESDRQVTFLEASQFALENGLMFLETSALTSENVTESFINCAKSILTKIESGSIDPLRMYSGIQCGSTLARRTPNSAAAQNQQTINTSAPEWYDPQASITRTFQVLFYPHDNGIEMYDTKIRRPFLKRTKIDTMKLSDFFIGNTINVFSRSLKVVDFGDAFTARCVGKNQERTLAIIKPDAVRYLGDVISAVYENGFTIARMRMVQMSQNEVMYFYSEHKDKDFFNRLVEFMTSGPVVAIELVGSDAIAKWRNIIGPTDSQKAKEQSSHSLRARFGTDGTKNALHGSSSSTDASREISFFFDSKYGNNTACYNDSTCCVIKPHAVADGRAGQIINQILLSGFQISAIGTFSLDKVNAEEFLEVYKGVVHEYPKLVEELMSGACIVLEIRAQNAPIVFRDFCGPHDPEIARHIRPRTLRALYGKDKVKNAVHCTDLPEDATLELSIVSKVTVPPYGHRQGFVPRKPENFGDGGAFPEIHMAQHPLNMGLNKQQTSNALQLQMDASGKPKFDAIVKQNVKGSKIVYSKFTDLLPIEVREDDPSLQKPSEDDLKEKTEKTRQALEKMIATKVSAALPVQHAERQAPVQYIRYTPSQQGAGFNAGAKQRIIQMVEVQKDPMEPPRFKINKKIPRGPPSPPAPIMHSPTRKVTVKEQQDWKIPPCISNWKNAKGFTIPLDKRLAADGRGLQSTAINENFAKLAEALYTADLKAREAVDMRAKVETTLAKKQKEEKEARLRDLANHARTDRAGIRNADKKDEEGMERDQIRQERHKERQRQSALQRAGPDKRNRPKERDISEQIALGVPNAGASGAQFDARLFNMQSVRIILFKLHKREYYLPFLFKGIGRGFGDDDDYRVYDQPWGSSTTVASQIYKPSKSAKDTLGDTEALITATKRFEPDRGFKGSDRTTTREGPVQFQQTEEEDPFGLSGFLKEARHGVAPTTTTSSSSKRSTQDEREGHGGDKRRKR</sequence>
<dbReference type="InterPro" id="IPR037993">
    <property type="entry name" value="NDPk7B"/>
</dbReference>
<dbReference type="InterPro" id="IPR006602">
    <property type="entry name" value="DM10_dom"/>
</dbReference>